<feature type="transmembrane region" description="Helical" evidence="1">
    <location>
        <begin position="102"/>
        <end position="127"/>
    </location>
</feature>
<sequence>MLVGGLVALVVGTFLPWLRSGSATRNSYAAGGALRRILDPGGALGGALAVWPFVTLACAAAIALVLLGRIPAGAVVALLAACAAGSAGAVALAAAPRPYVRAAALGPAVTLAGAAVCLLGALACLLARHRHPDRSSR</sequence>
<dbReference type="STRING" id="1206085.SAMN05443575_1296"/>
<proteinExistence type="predicted"/>
<gene>
    <name evidence="2" type="ORF">SAMN05443575_1296</name>
</gene>
<evidence type="ECO:0000313" key="2">
    <source>
        <dbReference type="EMBL" id="SHG07333.1"/>
    </source>
</evidence>
<keyword evidence="1" id="KW-1133">Transmembrane helix</keyword>
<accession>A0A1M5GUG5</accession>
<evidence type="ECO:0008006" key="4">
    <source>
        <dbReference type="Google" id="ProtNLM"/>
    </source>
</evidence>
<dbReference type="Proteomes" id="UP000186132">
    <property type="component" value="Unassembled WGS sequence"/>
</dbReference>
<protein>
    <recommendedName>
        <fullName evidence="4">Tryptophan-associated transmembrane protein (Trp_oprn_chp)</fullName>
    </recommendedName>
</protein>
<evidence type="ECO:0000256" key="1">
    <source>
        <dbReference type="SAM" id="Phobius"/>
    </source>
</evidence>
<evidence type="ECO:0000313" key="3">
    <source>
        <dbReference type="Proteomes" id="UP000186132"/>
    </source>
</evidence>
<dbReference type="EMBL" id="FQVU01000002">
    <property type="protein sequence ID" value="SHG07333.1"/>
    <property type="molecule type" value="Genomic_DNA"/>
</dbReference>
<name>A0A1M5GUG5_9ACTN</name>
<keyword evidence="3" id="KW-1185">Reference proteome</keyword>
<feature type="transmembrane region" description="Helical" evidence="1">
    <location>
        <begin position="44"/>
        <end position="67"/>
    </location>
</feature>
<dbReference type="AlphaFoldDB" id="A0A1M5GUG5"/>
<keyword evidence="1" id="KW-0812">Transmembrane</keyword>
<reference evidence="3" key="1">
    <citation type="submission" date="2016-11" db="EMBL/GenBank/DDBJ databases">
        <authorList>
            <person name="Varghese N."/>
            <person name="Submissions S."/>
        </authorList>
    </citation>
    <scope>NUCLEOTIDE SEQUENCE [LARGE SCALE GENOMIC DNA]</scope>
    <source>
        <strain evidence="3">DSM 45627</strain>
    </source>
</reference>
<feature type="transmembrane region" description="Helical" evidence="1">
    <location>
        <begin position="74"/>
        <end position="96"/>
    </location>
</feature>
<keyword evidence="1" id="KW-0472">Membrane</keyword>
<organism evidence="2 3">
    <name type="scientific">Jatrophihabitans endophyticus</name>
    <dbReference type="NCBI Taxonomy" id="1206085"/>
    <lineage>
        <taxon>Bacteria</taxon>
        <taxon>Bacillati</taxon>
        <taxon>Actinomycetota</taxon>
        <taxon>Actinomycetes</taxon>
        <taxon>Jatrophihabitantales</taxon>
        <taxon>Jatrophihabitantaceae</taxon>
        <taxon>Jatrophihabitans</taxon>
    </lineage>
</organism>